<dbReference type="Pfam" id="PF00004">
    <property type="entry name" value="AAA"/>
    <property type="match status" value="1"/>
</dbReference>
<keyword evidence="6" id="KW-1185">Reference proteome</keyword>
<evidence type="ECO:0000259" key="4">
    <source>
        <dbReference type="SMART" id="SM00382"/>
    </source>
</evidence>
<reference evidence="6" key="1">
    <citation type="submission" date="2016-10" db="EMBL/GenBank/DDBJ databases">
        <authorList>
            <person name="Varghese N."/>
            <person name="Submissions S."/>
        </authorList>
    </citation>
    <scope>NUCLEOTIDE SEQUENCE [LARGE SCALE GENOMIC DNA]</scope>
    <source>
        <strain evidence="6">DSM 26879</strain>
    </source>
</reference>
<evidence type="ECO:0000256" key="3">
    <source>
        <dbReference type="ARBA" id="ARBA00022840"/>
    </source>
</evidence>
<dbReference type="STRING" id="390270.SAMN04488005_1401"/>
<dbReference type="InterPro" id="IPR003959">
    <property type="entry name" value="ATPase_AAA_core"/>
</dbReference>
<dbReference type="InterPro" id="IPR050221">
    <property type="entry name" value="26S_Proteasome_ATPase"/>
</dbReference>
<dbReference type="Gene3D" id="1.10.8.60">
    <property type="match status" value="1"/>
</dbReference>
<keyword evidence="3" id="KW-0067">ATP-binding</keyword>
<protein>
    <submittedName>
        <fullName evidence="5">ATPase family associated with various cellular activities (AAA)</fullName>
    </submittedName>
</protein>
<dbReference type="SUPFAM" id="SSF52540">
    <property type="entry name" value="P-loop containing nucleoside triphosphate hydrolases"/>
    <property type="match status" value="1"/>
</dbReference>
<gene>
    <name evidence="5" type="ORF">SAMN04488005_1401</name>
</gene>
<evidence type="ECO:0000313" key="6">
    <source>
        <dbReference type="Proteomes" id="UP000199478"/>
    </source>
</evidence>
<sequence>MTNQPPANCPHAIAISAELDWLGTVIAARLAHFFAGETAPFAPPNAPQHARGSALGDLIARAQLDASARIVFALALAVQVNPAVLDPFFVRNKAIDRPFSEFGGLRTETSSFIPTAITALFLLGGGDTAMRIAMMALFAPDHALRKLAGLELGALPATGATAGTFFGGPLLIAPHRVSELCAGQKPAPDFSPQFPAKRLQSGLTWADLILPREVKHHLDHIAAWLANRDKILDEWGLKARLGHGFKALFYGPPGTGKTLTATLLGQRTGLDVYRIDLSMIVSKYIGETEKNLAQVFDMAEENNWILFFDEADALFGARGAASSANDRHANQEVAYLLQRIEECPALVILATNLRSNIDEAFFRRFQMAVGFPKPDAALRTALWHSVLGKMPLAPDVDLAALARDTPLAGGPITNVARHAAISALRRDATHVSTADLQQAIAGELRKEGRTR</sequence>
<feature type="domain" description="AAA+ ATPase" evidence="4">
    <location>
        <begin position="243"/>
        <end position="375"/>
    </location>
</feature>
<evidence type="ECO:0000256" key="1">
    <source>
        <dbReference type="ARBA" id="ARBA00006914"/>
    </source>
</evidence>
<evidence type="ECO:0000313" key="5">
    <source>
        <dbReference type="EMBL" id="SFR39709.1"/>
    </source>
</evidence>
<dbReference type="EMBL" id="FOYP01000001">
    <property type="protein sequence ID" value="SFR39709.1"/>
    <property type="molecule type" value="Genomic_DNA"/>
</dbReference>
<dbReference type="PANTHER" id="PTHR23073">
    <property type="entry name" value="26S PROTEASOME REGULATORY SUBUNIT"/>
    <property type="match status" value="1"/>
</dbReference>
<dbReference type="GO" id="GO:0005524">
    <property type="term" value="F:ATP binding"/>
    <property type="evidence" value="ECO:0007669"/>
    <property type="project" value="UniProtKB-KW"/>
</dbReference>
<comment type="similarity">
    <text evidence="1">Belongs to the AAA ATPase family.</text>
</comment>
<keyword evidence="2" id="KW-0547">Nucleotide-binding</keyword>
<dbReference type="SMART" id="SM00382">
    <property type="entry name" value="AAA"/>
    <property type="match status" value="1"/>
</dbReference>
<dbReference type="GO" id="GO:0016887">
    <property type="term" value="F:ATP hydrolysis activity"/>
    <property type="evidence" value="ECO:0007669"/>
    <property type="project" value="InterPro"/>
</dbReference>
<dbReference type="Gene3D" id="3.40.50.300">
    <property type="entry name" value="P-loop containing nucleotide triphosphate hydrolases"/>
    <property type="match status" value="1"/>
</dbReference>
<organism evidence="5 6">
    <name type="scientific">Yoonia tamlensis</name>
    <dbReference type="NCBI Taxonomy" id="390270"/>
    <lineage>
        <taxon>Bacteria</taxon>
        <taxon>Pseudomonadati</taxon>
        <taxon>Pseudomonadota</taxon>
        <taxon>Alphaproteobacteria</taxon>
        <taxon>Rhodobacterales</taxon>
        <taxon>Paracoccaceae</taxon>
        <taxon>Yoonia</taxon>
    </lineage>
</organism>
<dbReference type="InterPro" id="IPR027417">
    <property type="entry name" value="P-loop_NTPase"/>
</dbReference>
<dbReference type="AlphaFoldDB" id="A0A1I6GBZ1"/>
<dbReference type="RefSeq" id="WP_090198114.1">
    <property type="nucleotide sequence ID" value="NZ_FOYP01000001.1"/>
</dbReference>
<dbReference type="InterPro" id="IPR003593">
    <property type="entry name" value="AAA+_ATPase"/>
</dbReference>
<dbReference type="CDD" id="cd19481">
    <property type="entry name" value="RecA-like_protease"/>
    <property type="match status" value="1"/>
</dbReference>
<proteinExistence type="inferred from homology"/>
<dbReference type="Proteomes" id="UP000199478">
    <property type="component" value="Unassembled WGS sequence"/>
</dbReference>
<dbReference type="OrthoDB" id="7438987at2"/>
<evidence type="ECO:0000256" key="2">
    <source>
        <dbReference type="ARBA" id="ARBA00022741"/>
    </source>
</evidence>
<accession>A0A1I6GBZ1</accession>
<name>A0A1I6GBZ1_9RHOB</name>